<accession>A0A0F5JC46</accession>
<evidence type="ECO:0000256" key="2">
    <source>
        <dbReference type="RuleBase" id="RU003749"/>
    </source>
</evidence>
<protein>
    <recommendedName>
        <fullName evidence="2">Anti-sigma factor antagonist</fullName>
    </recommendedName>
</protein>
<proteinExistence type="inferred from homology"/>
<reference evidence="4 5" key="1">
    <citation type="submission" date="2013-04" db="EMBL/GenBank/DDBJ databases">
        <title>The Genome Sequence of Parabacteroides gordonii DSM 23371.</title>
        <authorList>
            <consortium name="The Broad Institute Genomics Platform"/>
            <person name="Earl A."/>
            <person name="Ward D."/>
            <person name="Feldgarden M."/>
            <person name="Gevers D."/>
            <person name="Martens E."/>
            <person name="Sakamoto M."/>
            <person name="Benno Y."/>
            <person name="Suzuki N."/>
            <person name="Matsunaga N."/>
            <person name="Koshihara K."/>
            <person name="Seki M."/>
            <person name="Komiya H."/>
            <person name="Walker B."/>
            <person name="Young S."/>
            <person name="Zeng Q."/>
            <person name="Gargeya S."/>
            <person name="Fitzgerald M."/>
            <person name="Haas B."/>
            <person name="Abouelleil A."/>
            <person name="Allen A.W."/>
            <person name="Alvarado L."/>
            <person name="Arachchi H.M."/>
            <person name="Berlin A.M."/>
            <person name="Chapman S.B."/>
            <person name="Gainer-Dewar J."/>
            <person name="Goldberg J."/>
            <person name="Griggs A."/>
            <person name="Gujja S."/>
            <person name="Hansen M."/>
            <person name="Howarth C."/>
            <person name="Imamovic A."/>
            <person name="Ireland A."/>
            <person name="Larimer J."/>
            <person name="McCowan C."/>
            <person name="Murphy C."/>
            <person name="Pearson M."/>
            <person name="Poon T.W."/>
            <person name="Priest M."/>
            <person name="Roberts A."/>
            <person name="Saif S."/>
            <person name="Shea T."/>
            <person name="Sisk P."/>
            <person name="Sykes S."/>
            <person name="Wortman J."/>
            <person name="Nusbaum C."/>
            <person name="Birren B."/>
        </authorList>
    </citation>
    <scope>NUCLEOTIDE SEQUENCE [LARGE SCALE GENOMIC DNA]</scope>
    <source>
        <strain evidence="4 5">MS-1</strain>
    </source>
</reference>
<dbReference type="HOGENOM" id="CLU_1127332_0_0_10"/>
<dbReference type="GO" id="GO:0043856">
    <property type="term" value="F:anti-sigma factor antagonist activity"/>
    <property type="evidence" value="ECO:0007669"/>
    <property type="project" value="InterPro"/>
</dbReference>
<feature type="domain" description="STAS" evidence="3">
    <location>
        <begin position="145"/>
        <end position="244"/>
    </location>
</feature>
<dbReference type="PROSITE" id="PS50801">
    <property type="entry name" value="STAS"/>
    <property type="match status" value="1"/>
</dbReference>
<dbReference type="InterPro" id="IPR002645">
    <property type="entry name" value="STAS_dom"/>
</dbReference>
<sequence>MEKEIIIENDLSEIIRITRLLESIGVTLFLPSTTTRQICLAVEEAVSCIIHHAYPNGEKSKIKLRISQVNGDINCMIINNGLFFDPTLPLEGSDKSSLEDMLTGGLGFFLIFRTMDEVAYHTDGSQHYLMLTKGLGTIDEPESTLNTNICKVAGGVIITAEGRLDTMNARKFESVIRPVLDNCTTKIILNCEELTYISSSGLRCFILMQKKVDSLHGKLILKGVLPEIRNIFDMTGCSSLFTIH</sequence>
<comment type="caution">
    <text evidence="4">The sequence shown here is derived from an EMBL/GenBank/DDBJ whole genome shotgun (WGS) entry which is preliminary data.</text>
</comment>
<dbReference type="InterPro" id="IPR003594">
    <property type="entry name" value="HATPase_dom"/>
</dbReference>
<evidence type="ECO:0000259" key="3">
    <source>
        <dbReference type="PROSITE" id="PS50801"/>
    </source>
</evidence>
<organism evidence="4 5">
    <name type="scientific">Parabacteroides gordonii MS-1 = DSM 23371</name>
    <dbReference type="NCBI Taxonomy" id="1203610"/>
    <lineage>
        <taxon>Bacteria</taxon>
        <taxon>Pseudomonadati</taxon>
        <taxon>Bacteroidota</taxon>
        <taxon>Bacteroidia</taxon>
        <taxon>Bacteroidales</taxon>
        <taxon>Tannerellaceae</taxon>
        <taxon>Parabacteroides</taxon>
    </lineage>
</organism>
<dbReference type="Proteomes" id="UP000033035">
    <property type="component" value="Unassembled WGS sequence"/>
</dbReference>
<evidence type="ECO:0000313" key="5">
    <source>
        <dbReference type="Proteomes" id="UP000033035"/>
    </source>
</evidence>
<dbReference type="PANTHER" id="PTHR33495:SF2">
    <property type="entry name" value="ANTI-SIGMA FACTOR ANTAGONIST TM_1081-RELATED"/>
    <property type="match status" value="1"/>
</dbReference>
<gene>
    <name evidence="4" type="ORF">HMPREF1536_02518</name>
</gene>
<dbReference type="Gene3D" id="3.30.750.24">
    <property type="entry name" value="STAS domain"/>
    <property type="match status" value="1"/>
</dbReference>
<dbReference type="CDD" id="cd16936">
    <property type="entry name" value="HATPase_RsbW-like"/>
    <property type="match status" value="1"/>
</dbReference>
<dbReference type="NCBIfam" id="TIGR00377">
    <property type="entry name" value="ant_ant_sig"/>
    <property type="match status" value="1"/>
</dbReference>
<comment type="similarity">
    <text evidence="1 2">Belongs to the anti-sigma-factor antagonist family.</text>
</comment>
<dbReference type="InterPro" id="IPR036890">
    <property type="entry name" value="HATPase_C_sf"/>
</dbReference>
<dbReference type="Pfam" id="PF13581">
    <property type="entry name" value="HATPase_c_2"/>
    <property type="match status" value="1"/>
</dbReference>
<dbReference type="STRING" id="1203610.HMPREF1536_02518"/>
<evidence type="ECO:0000256" key="1">
    <source>
        <dbReference type="ARBA" id="ARBA00009013"/>
    </source>
</evidence>
<dbReference type="SUPFAM" id="SSF52091">
    <property type="entry name" value="SpoIIaa-like"/>
    <property type="match status" value="1"/>
</dbReference>
<dbReference type="Pfam" id="PF01740">
    <property type="entry name" value="STAS"/>
    <property type="match status" value="1"/>
</dbReference>
<dbReference type="EMBL" id="AQHW01000015">
    <property type="protein sequence ID" value="KKB55065.1"/>
    <property type="molecule type" value="Genomic_DNA"/>
</dbReference>
<dbReference type="CDD" id="cd07043">
    <property type="entry name" value="STAS_anti-anti-sigma_factors"/>
    <property type="match status" value="1"/>
</dbReference>
<evidence type="ECO:0000313" key="4">
    <source>
        <dbReference type="EMBL" id="KKB55065.1"/>
    </source>
</evidence>
<dbReference type="InterPro" id="IPR036513">
    <property type="entry name" value="STAS_dom_sf"/>
</dbReference>
<dbReference type="PANTHER" id="PTHR33495">
    <property type="entry name" value="ANTI-SIGMA FACTOR ANTAGONIST TM_1081-RELATED-RELATED"/>
    <property type="match status" value="1"/>
</dbReference>
<dbReference type="AlphaFoldDB" id="A0A0F5JC46"/>
<dbReference type="InterPro" id="IPR003658">
    <property type="entry name" value="Anti-sigma_ant"/>
</dbReference>
<dbReference type="RefSeq" id="WP_028729890.1">
    <property type="nucleotide sequence ID" value="NZ_KE386764.1"/>
</dbReference>
<keyword evidence="5" id="KW-1185">Reference proteome</keyword>
<name>A0A0F5JC46_9BACT</name>
<dbReference type="SUPFAM" id="SSF55874">
    <property type="entry name" value="ATPase domain of HSP90 chaperone/DNA topoisomerase II/histidine kinase"/>
    <property type="match status" value="1"/>
</dbReference>
<dbReference type="PATRIC" id="fig|1203610.3.peg.2586"/>
<dbReference type="Gene3D" id="3.30.565.10">
    <property type="entry name" value="Histidine kinase-like ATPase, C-terminal domain"/>
    <property type="match status" value="1"/>
</dbReference>